<keyword evidence="3" id="KW-1185">Reference proteome</keyword>
<dbReference type="CDD" id="cd00732">
    <property type="entry name" value="CheW"/>
    <property type="match status" value="1"/>
</dbReference>
<reference evidence="2 3" key="1">
    <citation type="submission" date="2019-08" db="EMBL/GenBank/DDBJ databases">
        <authorList>
            <person name="Khan S.A."/>
            <person name="Jeon C.O."/>
            <person name="Jeong S.E."/>
        </authorList>
    </citation>
    <scope>NUCLEOTIDE SEQUENCE [LARGE SCALE GENOMIC DNA]</scope>
    <source>
        <strain evidence="3">IMCC1728</strain>
    </source>
</reference>
<sequence length="157" mass="17035">MQALTFQLGEEVFALDIRSVREIIQHGSMTGVPLMPAFVRGVINLRGAVVPVIDLNARFGRTPAQVGKKTCVVIFDAERDGERTELGLMVDAVSEVVDLPADAIEPAPSFGTAVGREFIRGIGKLDGRFLILLDPDRAFDIDEMAQLCRLSQDALPA</sequence>
<dbReference type="GO" id="GO:0006935">
    <property type="term" value="P:chemotaxis"/>
    <property type="evidence" value="ECO:0007669"/>
    <property type="project" value="InterPro"/>
</dbReference>
<gene>
    <name evidence="2" type="ORF">FSC37_00270</name>
</gene>
<dbReference type="PANTHER" id="PTHR22617:SF41">
    <property type="entry name" value="CHEMOTAXIS SIGNAL TRANSDUCTION SYSTEM ADAPTOR PROTEIN CHEW"/>
    <property type="match status" value="1"/>
</dbReference>
<dbReference type="Pfam" id="PF01584">
    <property type="entry name" value="CheW"/>
    <property type="match status" value="1"/>
</dbReference>
<evidence type="ECO:0000259" key="1">
    <source>
        <dbReference type="PROSITE" id="PS50851"/>
    </source>
</evidence>
<dbReference type="SUPFAM" id="SSF50341">
    <property type="entry name" value="CheW-like"/>
    <property type="match status" value="1"/>
</dbReference>
<dbReference type="PROSITE" id="PS50851">
    <property type="entry name" value="CHEW"/>
    <property type="match status" value="1"/>
</dbReference>
<dbReference type="EMBL" id="VOPW01000001">
    <property type="protein sequence ID" value="TXC65142.1"/>
    <property type="molecule type" value="Genomic_DNA"/>
</dbReference>
<dbReference type="Gene3D" id="2.40.50.180">
    <property type="entry name" value="CheA-289, Domain 4"/>
    <property type="match status" value="1"/>
</dbReference>
<dbReference type="Proteomes" id="UP000321832">
    <property type="component" value="Unassembled WGS sequence"/>
</dbReference>
<proteinExistence type="predicted"/>
<protein>
    <submittedName>
        <fullName evidence="2">Chemotaxis protein CheW</fullName>
    </submittedName>
</protein>
<dbReference type="InterPro" id="IPR039315">
    <property type="entry name" value="CheW"/>
</dbReference>
<dbReference type="AlphaFoldDB" id="A0A5C6TXH1"/>
<dbReference type="Gene3D" id="2.30.30.40">
    <property type="entry name" value="SH3 Domains"/>
    <property type="match status" value="1"/>
</dbReference>
<name>A0A5C6TXH1_9BURK</name>
<evidence type="ECO:0000313" key="2">
    <source>
        <dbReference type="EMBL" id="TXC65142.1"/>
    </source>
</evidence>
<dbReference type="InterPro" id="IPR002545">
    <property type="entry name" value="CheW-lke_dom"/>
</dbReference>
<dbReference type="GO" id="GO:0007165">
    <property type="term" value="P:signal transduction"/>
    <property type="evidence" value="ECO:0007669"/>
    <property type="project" value="InterPro"/>
</dbReference>
<comment type="caution">
    <text evidence="2">The sequence shown here is derived from an EMBL/GenBank/DDBJ whole genome shotgun (WGS) entry which is preliminary data.</text>
</comment>
<organism evidence="2 3">
    <name type="scientific">Piscinibacter aquaticus</name>
    <dbReference type="NCBI Taxonomy" id="392597"/>
    <lineage>
        <taxon>Bacteria</taxon>
        <taxon>Pseudomonadati</taxon>
        <taxon>Pseudomonadota</taxon>
        <taxon>Betaproteobacteria</taxon>
        <taxon>Burkholderiales</taxon>
        <taxon>Sphaerotilaceae</taxon>
        <taxon>Piscinibacter</taxon>
    </lineage>
</organism>
<evidence type="ECO:0000313" key="3">
    <source>
        <dbReference type="Proteomes" id="UP000321832"/>
    </source>
</evidence>
<dbReference type="PANTHER" id="PTHR22617">
    <property type="entry name" value="CHEMOTAXIS SENSOR HISTIDINE KINASE-RELATED"/>
    <property type="match status" value="1"/>
</dbReference>
<accession>A0A5C6TXH1</accession>
<dbReference type="SMART" id="SM00260">
    <property type="entry name" value="CheW"/>
    <property type="match status" value="1"/>
</dbReference>
<dbReference type="GO" id="GO:0005829">
    <property type="term" value="C:cytosol"/>
    <property type="evidence" value="ECO:0007669"/>
    <property type="project" value="TreeGrafter"/>
</dbReference>
<dbReference type="InterPro" id="IPR036061">
    <property type="entry name" value="CheW-like_dom_sf"/>
</dbReference>
<feature type="domain" description="CheW-like" evidence="1">
    <location>
        <begin position="1"/>
        <end position="144"/>
    </location>
</feature>